<comment type="caution">
    <text evidence="2">The sequence shown here is derived from an EMBL/GenBank/DDBJ whole genome shotgun (WGS) entry which is preliminary data.</text>
</comment>
<feature type="non-terminal residue" evidence="2">
    <location>
        <position position="63"/>
    </location>
</feature>
<name>A0A7J7LJ85_9MAGN</name>
<gene>
    <name evidence="2" type="ORF">GIB67_039548</name>
</gene>
<dbReference type="EMBL" id="JACGCM010002254">
    <property type="protein sequence ID" value="KAF6142584.1"/>
    <property type="molecule type" value="Genomic_DNA"/>
</dbReference>
<evidence type="ECO:0000313" key="3">
    <source>
        <dbReference type="Proteomes" id="UP000541444"/>
    </source>
</evidence>
<reference evidence="2 3" key="1">
    <citation type="journal article" date="2020" name="IScience">
        <title>Genome Sequencing of the Endangered Kingdonia uniflora (Circaeasteraceae, Ranunculales) Reveals Potential Mechanisms of Evolutionary Specialization.</title>
        <authorList>
            <person name="Sun Y."/>
            <person name="Deng T."/>
            <person name="Zhang A."/>
            <person name="Moore M.J."/>
            <person name="Landis J.B."/>
            <person name="Lin N."/>
            <person name="Zhang H."/>
            <person name="Zhang X."/>
            <person name="Huang J."/>
            <person name="Zhang X."/>
            <person name="Sun H."/>
            <person name="Wang H."/>
        </authorList>
    </citation>
    <scope>NUCLEOTIDE SEQUENCE [LARGE SCALE GENOMIC DNA]</scope>
    <source>
        <strain evidence="2">TB1705</strain>
        <tissue evidence="2">Leaf</tissue>
    </source>
</reference>
<proteinExistence type="predicted"/>
<feature type="signal peptide" evidence="1">
    <location>
        <begin position="1"/>
        <end position="19"/>
    </location>
</feature>
<dbReference type="AlphaFoldDB" id="A0A7J7LJ85"/>
<evidence type="ECO:0000256" key="1">
    <source>
        <dbReference type="SAM" id="SignalP"/>
    </source>
</evidence>
<protein>
    <submittedName>
        <fullName evidence="2">Uncharacterized protein</fullName>
    </submittedName>
</protein>
<evidence type="ECO:0000313" key="2">
    <source>
        <dbReference type="EMBL" id="KAF6142584.1"/>
    </source>
</evidence>
<sequence length="63" mass="7158">MVGLVFLVPSLVLRRETWLETISWCPVFSCVQSHAWNSSSGETWLDASSWSQTSQARLKCMSH</sequence>
<dbReference type="Proteomes" id="UP000541444">
    <property type="component" value="Unassembled WGS sequence"/>
</dbReference>
<feature type="chain" id="PRO_5029795799" evidence="1">
    <location>
        <begin position="20"/>
        <end position="63"/>
    </location>
</feature>
<accession>A0A7J7LJ85</accession>
<organism evidence="2 3">
    <name type="scientific">Kingdonia uniflora</name>
    <dbReference type="NCBI Taxonomy" id="39325"/>
    <lineage>
        <taxon>Eukaryota</taxon>
        <taxon>Viridiplantae</taxon>
        <taxon>Streptophyta</taxon>
        <taxon>Embryophyta</taxon>
        <taxon>Tracheophyta</taxon>
        <taxon>Spermatophyta</taxon>
        <taxon>Magnoliopsida</taxon>
        <taxon>Ranunculales</taxon>
        <taxon>Circaeasteraceae</taxon>
        <taxon>Kingdonia</taxon>
    </lineage>
</organism>
<keyword evidence="1" id="KW-0732">Signal</keyword>
<keyword evidence="3" id="KW-1185">Reference proteome</keyword>